<accession>A0A177T5M9</accession>
<reference evidence="2" key="1">
    <citation type="submission" date="2016-04" db="EMBL/GenBank/DDBJ databases">
        <authorList>
            <person name="Nguyen H.D."/>
            <person name="Samba Siva P."/>
            <person name="Cullis J."/>
            <person name="Levesque C.A."/>
            <person name="Hambleton S."/>
        </authorList>
    </citation>
    <scope>NUCLEOTIDE SEQUENCE</scope>
    <source>
        <strain evidence="2">DAOMC 236416</strain>
    </source>
</reference>
<comment type="caution">
    <text evidence="2">The sequence shown here is derived from an EMBL/GenBank/DDBJ whole genome shotgun (WGS) entry which is preliminary data.</text>
</comment>
<evidence type="ECO:0000256" key="1">
    <source>
        <dbReference type="SAM" id="MobiDB-lite"/>
    </source>
</evidence>
<feature type="compositionally biased region" description="Polar residues" evidence="1">
    <location>
        <begin position="48"/>
        <end position="66"/>
    </location>
</feature>
<evidence type="ECO:0000313" key="2">
    <source>
        <dbReference type="EMBL" id="KAE8250125.1"/>
    </source>
</evidence>
<gene>
    <name evidence="2" type="ORF">A4X13_0g4941</name>
</gene>
<keyword evidence="3" id="KW-1185">Reference proteome</keyword>
<dbReference type="Proteomes" id="UP000077521">
    <property type="component" value="Unassembled WGS sequence"/>
</dbReference>
<reference evidence="2" key="2">
    <citation type="journal article" date="2019" name="IMA Fungus">
        <title>Genome sequencing and comparison of five Tilletia species to identify candidate genes for the detection of regulated species infecting wheat.</title>
        <authorList>
            <person name="Nguyen H.D.T."/>
            <person name="Sultana T."/>
            <person name="Kesanakurti P."/>
            <person name="Hambleton S."/>
        </authorList>
    </citation>
    <scope>NUCLEOTIDE SEQUENCE</scope>
    <source>
        <strain evidence="2">DAOMC 236416</strain>
    </source>
</reference>
<dbReference type="AlphaFoldDB" id="A0A177T5M9"/>
<name>A0A177T5M9_9BASI</name>
<evidence type="ECO:0000313" key="3">
    <source>
        <dbReference type="Proteomes" id="UP000077521"/>
    </source>
</evidence>
<feature type="compositionally biased region" description="Low complexity" evidence="1">
    <location>
        <begin position="83"/>
        <end position="96"/>
    </location>
</feature>
<organism evidence="2 3">
    <name type="scientific">Tilletia indica</name>
    <dbReference type="NCBI Taxonomy" id="43049"/>
    <lineage>
        <taxon>Eukaryota</taxon>
        <taxon>Fungi</taxon>
        <taxon>Dikarya</taxon>
        <taxon>Basidiomycota</taxon>
        <taxon>Ustilaginomycotina</taxon>
        <taxon>Exobasidiomycetes</taxon>
        <taxon>Tilletiales</taxon>
        <taxon>Tilletiaceae</taxon>
        <taxon>Tilletia</taxon>
    </lineage>
</organism>
<proteinExistence type="predicted"/>
<feature type="region of interest" description="Disordered" evidence="1">
    <location>
        <begin position="48"/>
        <end position="98"/>
    </location>
</feature>
<dbReference type="EMBL" id="LWDF02000350">
    <property type="protein sequence ID" value="KAE8250125.1"/>
    <property type="molecule type" value="Genomic_DNA"/>
</dbReference>
<protein>
    <submittedName>
        <fullName evidence="2">Uncharacterized protein</fullName>
    </submittedName>
</protein>
<sequence>MFNSILITRTNSAGTSSASNEVTITQPTNCVLSASLPVSQQTYISSTSMSSPIYDSKGSPSASQSAVAMDGRNCKSPRTVNVDTTTPTSSSDSPSSATGIIDVSTLPAHILQSPVSSTVLRLTSPFRPIKRKRTGKDIGPDRRKDWSNIGIIMPAASGDEVVEEELQHGIMGLRLHHDDPNPDHDSTDIKS</sequence>